<feature type="region of interest" description="Disordered" evidence="10">
    <location>
        <begin position="545"/>
        <end position="571"/>
    </location>
</feature>
<feature type="compositionally biased region" description="Polar residues" evidence="10">
    <location>
        <begin position="322"/>
        <end position="331"/>
    </location>
</feature>
<evidence type="ECO:0000256" key="5">
    <source>
        <dbReference type="ARBA" id="ARBA00022723"/>
    </source>
</evidence>
<dbReference type="Proteomes" id="UP000288216">
    <property type="component" value="Unassembled WGS sequence"/>
</dbReference>
<evidence type="ECO:0000256" key="9">
    <source>
        <dbReference type="ARBA" id="ARBA00023157"/>
    </source>
</evidence>
<feature type="compositionally biased region" description="Low complexity" evidence="10">
    <location>
        <begin position="377"/>
        <end position="388"/>
    </location>
</feature>
<dbReference type="PANTHER" id="PTHR12253">
    <property type="entry name" value="RH14732P"/>
    <property type="match status" value="1"/>
</dbReference>
<dbReference type="Pfam" id="PF05826">
    <property type="entry name" value="Phospholip_A2_2"/>
    <property type="match status" value="1"/>
</dbReference>
<dbReference type="SUPFAM" id="SSF48619">
    <property type="entry name" value="Phospholipase A2, PLA2"/>
    <property type="match status" value="1"/>
</dbReference>
<dbReference type="OMA" id="VMNDESY"/>
<gene>
    <name evidence="13" type="ORF">scyTo_0000043</name>
</gene>
<keyword evidence="9" id="KW-1015">Disulfide bond</keyword>
<dbReference type="FunFam" id="1.20.90.10:FF:000002">
    <property type="entry name" value="Phospholipase A2 group III"/>
    <property type="match status" value="1"/>
</dbReference>
<keyword evidence="6" id="KW-0378">Hydrolase</keyword>
<evidence type="ECO:0000256" key="6">
    <source>
        <dbReference type="ARBA" id="ARBA00022801"/>
    </source>
</evidence>
<comment type="subcellular location">
    <subcellularLocation>
        <location evidence="2">Secreted</location>
    </subcellularLocation>
</comment>
<dbReference type="InterPro" id="IPR016090">
    <property type="entry name" value="PLA2-like_dom"/>
</dbReference>
<feature type="compositionally biased region" description="Basic residues" evidence="10">
    <location>
        <begin position="394"/>
        <end position="421"/>
    </location>
</feature>
<dbReference type="Gene3D" id="1.20.90.10">
    <property type="entry name" value="Phospholipase A2 domain"/>
    <property type="match status" value="1"/>
</dbReference>
<evidence type="ECO:0000256" key="4">
    <source>
        <dbReference type="ARBA" id="ARBA00022525"/>
    </source>
</evidence>
<keyword evidence="5" id="KW-0479">Metal-binding</keyword>
<dbReference type="CDD" id="cd04704">
    <property type="entry name" value="PLA2_bee_venom_like"/>
    <property type="match status" value="1"/>
</dbReference>
<feature type="region of interest" description="Disordered" evidence="10">
    <location>
        <begin position="309"/>
        <end position="347"/>
    </location>
</feature>
<comment type="cofactor">
    <cofactor evidence="1">
        <name>Ca(2+)</name>
        <dbReference type="ChEBI" id="CHEBI:29108"/>
    </cofactor>
</comment>
<evidence type="ECO:0000259" key="12">
    <source>
        <dbReference type="Pfam" id="PF05826"/>
    </source>
</evidence>
<dbReference type="OrthoDB" id="6075074at2759"/>
<feature type="non-terminal residue" evidence="13">
    <location>
        <position position="1"/>
    </location>
</feature>
<evidence type="ECO:0000256" key="3">
    <source>
        <dbReference type="ARBA" id="ARBA00013278"/>
    </source>
</evidence>
<dbReference type="GO" id="GO:0046872">
    <property type="term" value="F:metal ion binding"/>
    <property type="evidence" value="ECO:0007669"/>
    <property type="project" value="UniProtKB-KW"/>
</dbReference>
<dbReference type="GO" id="GO:0004623">
    <property type="term" value="F:phospholipase A2 activity"/>
    <property type="evidence" value="ECO:0007669"/>
    <property type="project" value="UniProtKB-EC"/>
</dbReference>
<dbReference type="EC" id="3.1.1.4" evidence="3"/>
<proteinExistence type="predicted"/>
<feature type="signal peptide" evidence="11">
    <location>
        <begin position="1"/>
        <end position="35"/>
    </location>
</feature>
<comment type="caution">
    <text evidence="13">The sequence shown here is derived from an EMBL/GenBank/DDBJ whole genome shotgun (WGS) entry which is preliminary data.</text>
</comment>
<evidence type="ECO:0000256" key="8">
    <source>
        <dbReference type="ARBA" id="ARBA00023098"/>
    </source>
</evidence>
<dbReference type="EMBL" id="BFAA01000006">
    <property type="protein sequence ID" value="GCB62535.1"/>
    <property type="molecule type" value="Genomic_DNA"/>
</dbReference>
<protein>
    <recommendedName>
        <fullName evidence="3">phospholipase A2</fullName>
        <ecNumber evidence="3">3.1.1.4</ecNumber>
    </recommendedName>
</protein>
<dbReference type="GO" id="GO:0006644">
    <property type="term" value="P:phospholipid metabolic process"/>
    <property type="evidence" value="ECO:0007669"/>
    <property type="project" value="InterPro"/>
</dbReference>
<dbReference type="InterPro" id="IPR036444">
    <property type="entry name" value="PLipase_A2_dom_sf"/>
</dbReference>
<feature type="domain" description="Phospholipase A2-like central" evidence="12">
    <location>
        <begin position="175"/>
        <end position="268"/>
    </location>
</feature>
<evidence type="ECO:0000313" key="14">
    <source>
        <dbReference type="Proteomes" id="UP000288216"/>
    </source>
</evidence>
<reference evidence="13 14" key="1">
    <citation type="journal article" date="2018" name="Nat. Ecol. Evol.">
        <title>Shark genomes provide insights into elasmobranch evolution and the origin of vertebrates.</title>
        <authorList>
            <person name="Hara Y"/>
            <person name="Yamaguchi K"/>
            <person name="Onimaru K"/>
            <person name="Kadota M"/>
            <person name="Koyanagi M"/>
            <person name="Keeley SD"/>
            <person name="Tatsumi K"/>
            <person name="Tanaka K"/>
            <person name="Motone F"/>
            <person name="Kageyama Y"/>
            <person name="Nozu R"/>
            <person name="Adachi N"/>
            <person name="Nishimura O"/>
            <person name="Nakagawa R"/>
            <person name="Tanegashima C"/>
            <person name="Kiyatake I"/>
            <person name="Matsumoto R"/>
            <person name="Murakumo K"/>
            <person name="Nishida K"/>
            <person name="Terakita A"/>
            <person name="Kuratani S"/>
            <person name="Sato K"/>
            <person name="Hyodo S Kuraku.S."/>
        </authorList>
    </citation>
    <scope>NUCLEOTIDE SEQUENCE [LARGE SCALE GENOMIC DNA]</scope>
</reference>
<keyword evidence="4" id="KW-0964">Secreted</keyword>
<keyword evidence="8" id="KW-0443">Lipid metabolism</keyword>
<dbReference type="GO" id="GO:0005576">
    <property type="term" value="C:extracellular region"/>
    <property type="evidence" value="ECO:0007669"/>
    <property type="project" value="UniProtKB-SubCell"/>
</dbReference>
<feature type="region of interest" description="Disordered" evidence="10">
    <location>
        <begin position="370"/>
        <end position="422"/>
    </location>
</feature>
<evidence type="ECO:0000256" key="2">
    <source>
        <dbReference type="ARBA" id="ARBA00004613"/>
    </source>
</evidence>
<sequence length="654" mass="72759">GERQRCQFGSGAESAPPAMWSLIFVLGSFFAKSLASCDPGLREGPGSDGIYYVRSGRFCAKRSALGSAAKPAALRQISDGAELVQSALDGDGQVLECSVSRQRLAVLSFLQECRLRAGGQPGTLSDWCWHREKARCQSFLLQRAGTSTPAPPQQLAARLPSGETVLRRTKRGFTYPGTLWCGAGNNADSYDHLGEFSETDKCCREHDHCEHVIYPFAYSYGHRNFRLHTLSHCDCDTELKQCLRRVNDASSRIVGQAFFNVLEVPCFDLVVEEQCVERYWCKKYDRVRVAVPRESGLYDYGRNVTHELTLEPKPDSDGPTALSWTTSTPSFTAAPEAPKPDATSQQSTLGQVFNAAEDVLKVMATVTQSSAHGNVPGTAGSTAKGKTGMSSDKAKRKKKKGRKNKKRRKGKGKKKNHKAKLSSKAIKATNTLRTLEKKINNKEDYFTDIEKIGNNNEFSQHFFDNSLDLVIKEDTFNDVMNDESYRVDTFTQVHQILTQAVTKPSLRFQHFKADGFTPPAFTHVPNSELDREEPTAKSLRKLVNAHQSPREEAFTPPPTKHSPNSHFNKKETSVLTVAASGSHREEMSTPSIIHKKLNEVAINAKLKANQPDPAPPSERKSEKQRRKRKGRRRKHRKSQQGSKLILPTAPSRVA</sequence>
<evidence type="ECO:0000256" key="1">
    <source>
        <dbReference type="ARBA" id="ARBA00001913"/>
    </source>
</evidence>
<keyword evidence="11" id="KW-0732">Signal</keyword>
<feature type="compositionally biased region" description="Basic residues" evidence="10">
    <location>
        <begin position="622"/>
        <end position="638"/>
    </location>
</feature>
<name>A0A401NNR9_SCYTO</name>
<evidence type="ECO:0000256" key="7">
    <source>
        <dbReference type="ARBA" id="ARBA00022837"/>
    </source>
</evidence>
<feature type="chain" id="PRO_5019439333" description="phospholipase A2" evidence="11">
    <location>
        <begin position="36"/>
        <end position="654"/>
    </location>
</feature>
<accession>A0A401NNR9</accession>
<keyword evidence="14" id="KW-1185">Reference proteome</keyword>
<organism evidence="13 14">
    <name type="scientific">Scyliorhinus torazame</name>
    <name type="common">Cloudy catshark</name>
    <name type="synonym">Catulus torazame</name>
    <dbReference type="NCBI Taxonomy" id="75743"/>
    <lineage>
        <taxon>Eukaryota</taxon>
        <taxon>Metazoa</taxon>
        <taxon>Chordata</taxon>
        <taxon>Craniata</taxon>
        <taxon>Vertebrata</taxon>
        <taxon>Chondrichthyes</taxon>
        <taxon>Elasmobranchii</taxon>
        <taxon>Galeomorphii</taxon>
        <taxon>Galeoidea</taxon>
        <taxon>Carcharhiniformes</taxon>
        <taxon>Scyliorhinidae</taxon>
        <taxon>Scyliorhinus</taxon>
    </lineage>
</organism>
<evidence type="ECO:0000256" key="10">
    <source>
        <dbReference type="SAM" id="MobiDB-lite"/>
    </source>
</evidence>
<feature type="region of interest" description="Disordered" evidence="10">
    <location>
        <begin position="602"/>
        <end position="654"/>
    </location>
</feature>
<dbReference type="AlphaFoldDB" id="A0A401NNR9"/>
<dbReference type="GO" id="GO:0050482">
    <property type="term" value="P:arachidonate secretion"/>
    <property type="evidence" value="ECO:0007669"/>
    <property type="project" value="InterPro"/>
</dbReference>
<dbReference type="PROSITE" id="PS00118">
    <property type="entry name" value="PA2_HIS"/>
    <property type="match status" value="1"/>
</dbReference>
<evidence type="ECO:0000313" key="13">
    <source>
        <dbReference type="EMBL" id="GCB62535.1"/>
    </source>
</evidence>
<evidence type="ECO:0000256" key="11">
    <source>
        <dbReference type="SAM" id="SignalP"/>
    </source>
</evidence>
<keyword evidence="7" id="KW-0106">Calcium</keyword>
<dbReference type="InterPro" id="IPR033113">
    <property type="entry name" value="PLA2_histidine"/>
</dbReference>
<dbReference type="STRING" id="75743.A0A401NNR9"/>